<dbReference type="CDD" id="cd08054">
    <property type="entry name" value="gp6"/>
    <property type="match status" value="1"/>
</dbReference>
<evidence type="ECO:0000313" key="2">
    <source>
        <dbReference type="Proteomes" id="UP000609121"/>
    </source>
</evidence>
<dbReference type="Gene3D" id="1.10.3230.30">
    <property type="entry name" value="Phage gp6-like head-tail connector protein"/>
    <property type="match status" value="1"/>
</dbReference>
<sequence>MIPVLVTPPVLRPVSVAEARIHCRLDPNDASEDVLIDGYLLAAIGHLDGWSGLLGRCIMEQTWRVAAPGPGWHVLPMPDVIRAVASYGDGTTEELAVTATAAGPAVSLPAAASVAFTCRMSEAGMDRVRVIVLHMIAAWYRFPEGLGVEAVQEVPLSARELMAALRWRAPL</sequence>
<dbReference type="EMBL" id="JACVXA010000009">
    <property type="protein sequence ID" value="MBE3637469.1"/>
    <property type="molecule type" value="Genomic_DNA"/>
</dbReference>
<evidence type="ECO:0000313" key="1">
    <source>
        <dbReference type="EMBL" id="MBE3637469.1"/>
    </source>
</evidence>
<dbReference type="RefSeq" id="WP_193180112.1">
    <property type="nucleotide sequence ID" value="NZ_JACVXA010000009.1"/>
</dbReference>
<accession>A0A8J7CUG6</accession>
<keyword evidence="2" id="KW-1185">Reference proteome</keyword>
<reference evidence="1" key="1">
    <citation type="submission" date="2020-09" db="EMBL/GenBank/DDBJ databases">
        <title>A novel bacterium of genus Mangrovicoccus, isolated from South China Sea.</title>
        <authorList>
            <person name="Huang H."/>
            <person name="Mo K."/>
            <person name="Hu Y."/>
        </authorList>
    </citation>
    <scope>NUCLEOTIDE SEQUENCE</scope>
    <source>
        <strain evidence="1">HB182678</strain>
    </source>
</reference>
<protein>
    <submittedName>
        <fullName evidence="1">Phage gp6-like head-tail connector protein</fullName>
    </submittedName>
</protein>
<name>A0A8J7CUG6_9RHOB</name>
<proteinExistence type="predicted"/>
<dbReference type="Proteomes" id="UP000609121">
    <property type="component" value="Unassembled WGS sequence"/>
</dbReference>
<gene>
    <name evidence="1" type="ORF">ICN82_04535</name>
</gene>
<comment type="caution">
    <text evidence="1">The sequence shown here is derived from an EMBL/GenBank/DDBJ whole genome shotgun (WGS) entry which is preliminary data.</text>
</comment>
<organism evidence="1 2">
    <name type="scientific">Mangrovicoccus algicola</name>
    <dbReference type="NCBI Taxonomy" id="2771008"/>
    <lineage>
        <taxon>Bacteria</taxon>
        <taxon>Pseudomonadati</taxon>
        <taxon>Pseudomonadota</taxon>
        <taxon>Alphaproteobacteria</taxon>
        <taxon>Rhodobacterales</taxon>
        <taxon>Paracoccaceae</taxon>
        <taxon>Mangrovicoccus</taxon>
    </lineage>
</organism>
<dbReference type="AlphaFoldDB" id="A0A8J7CUG6"/>